<dbReference type="KEGG" id="psco:LY89DRAFT_239181"/>
<feature type="compositionally biased region" description="Pro residues" evidence="2">
    <location>
        <begin position="54"/>
        <end position="66"/>
    </location>
</feature>
<dbReference type="InterPro" id="IPR037830">
    <property type="entry name" value="ZZZ3"/>
</dbReference>
<feature type="compositionally biased region" description="Polar residues" evidence="2">
    <location>
        <begin position="1"/>
        <end position="27"/>
    </location>
</feature>
<keyword evidence="4" id="KW-1185">Reference proteome</keyword>
<evidence type="ECO:0000256" key="2">
    <source>
        <dbReference type="SAM" id="MobiDB-lite"/>
    </source>
</evidence>
<dbReference type="Proteomes" id="UP000070700">
    <property type="component" value="Unassembled WGS sequence"/>
</dbReference>
<accession>A0A194WT98</accession>
<dbReference type="PANTHER" id="PTHR22705">
    <property type="entry name" value="ZINC FINGER, ZZ DOMAIN CONTAINING 3"/>
    <property type="match status" value="1"/>
</dbReference>
<feature type="region of interest" description="Disordered" evidence="2">
    <location>
        <begin position="1"/>
        <end position="72"/>
    </location>
</feature>
<dbReference type="AlphaFoldDB" id="A0A194WT98"/>
<proteinExistence type="predicted"/>
<evidence type="ECO:0000313" key="4">
    <source>
        <dbReference type="Proteomes" id="UP000070700"/>
    </source>
</evidence>
<evidence type="ECO:0000256" key="1">
    <source>
        <dbReference type="SAM" id="Coils"/>
    </source>
</evidence>
<evidence type="ECO:0000313" key="3">
    <source>
        <dbReference type="EMBL" id="KUJ11180.1"/>
    </source>
</evidence>
<feature type="region of interest" description="Disordered" evidence="2">
    <location>
        <begin position="125"/>
        <end position="147"/>
    </location>
</feature>
<feature type="compositionally biased region" description="Acidic residues" evidence="2">
    <location>
        <begin position="137"/>
        <end position="147"/>
    </location>
</feature>
<dbReference type="PANTHER" id="PTHR22705:SF0">
    <property type="entry name" value="ZZ-TYPE ZINC FINGER-CONTAINING PROTEIN 3"/>
    <property type="match status" value="1"/>
</dbReference>
<dbReference type="GeneID" id="28815814"/>
<protein>
    <submittedName>
        <fullName evidence="3">Uncharacterized protein</fullName>
    </submittedName>
</protein>
<gene>
    <name evidence="3" type="ORF">LY89DRAFT_239181</name>
</gene>
<keyword evidence="1" id="KW-0175">Coiled coil</keyword>
<feature type="coiled-coil region" evidence="1">
    <location>
        <begin position="76"/>
        <end position="110"/>
    </location>
</feature>
<feature type="region of interest" description="Disordered" evidence="2">
    <location>
        <begin position="203"/>
        <end position="256"/>
    </location>
</feature>
<sequence>MPSLTLDTTTSPHTQEHGQTQSTSRSASPVRAPPYSPITPTLSTARPIFTHTSQPPPAPIPQPPPETIDFSTNPDVLALKATMSILQQQKKTAEQDMKLLADTKERALRDPERFATALTEGRIHTRGDTLFNPSNEADSDEEMEDADDLGQIESGRQAVARATNEEKWKPLPTPQNVVRMPAVNWEQYGVVGDSLEKIHKDQIARPNEGIPQKMGPDGKFQAGSEGQRRDYLGIAAPYNPLKDKIEKSGTKKSGKR</sequence>
<dbReference type="OrthoDB" id="20473at2759"/>
<dbReference type="InParanoid" id="A0A194WT98"/>
<dbReference type="RefSeq" id="XP_018065535.1">
    <property type="nucleotide sequence ID" value="XM_018206088.1"/>
</dbReference>
<organism evidence="3 4">
    <name type="scientific">Mollisia scopiformis</name>
    <name type="common">Conifer needle endophyte fungus</name>
    <name type="synonym">Phialocephala scopiformis</name>
    <dbReference type="NCBI Taxonomy" id="149040"/>
    <lineage>
        <taxon>Eukaryota</taxon>
        <taxon>Fungi</taxon>
        <taxon>Dikarya</taxon>
        <taxon>Ascomycota</taxon>
        <taxon>Pezizomycotina</taxon>
        <taxon>Leotiomycetes</taxon>
        <taxon>Helotiales</taxon>
        <taxon>Mollisiaceae</taxon>
        <taxon>Mollisia</taxon>
    </lineage>
</organism>
<name>A0A194WT98_MOLSC</name>
<dbReference type="EMBL" id="KQ947427">
    <property type="protein sequence ID" value="KUJ11180.1"/>
    <property type="molecule type" value="Genomic_DNA"/>
</dbReference>
<reference evidence="3 4" key="1">
    <citation type="submission" date="2015-10" db="EMBL/GenBank/DDBJ databases">
        <title>Full genome of DAOMC 229536 Phialocephala scopiformis, a fungal endophyte of spruce producing the potent anti-insectan compound rugulosin.</title>
        <authorList>
            <consortium name="DOE Joint Genome Institute"/>
            <person name="Walker A.K."/>
            <person name="Frasz S.L."/>
            <person name="Seifert K.A."/>
            <person name="Miller J.D."/>
            <person name="Mondo S.J."/>
            <person name="Labutti K."/>
            <person name="Lipzen A."/>
            <person name="Dockter R."/>
            <person name="Kennedy M."/>
            <person name="Grigoriev I.V."/>
            <person name="Spatafora J.W."/>
        </authorList>
    </citation>
    <scope>NUCLEOTIDE SEQUENCE [LARGE SCALE GENOMIC DNA]</scope>
    <source>
        <strain evidence="3 4">CBS 120377</strain>
    </source>
</reference>